<dbReference type="eggNOG" id="COG0784">
    <property type="taxonomic scope" value="Bacteria"/>
</dbReference>
<dbReference type="Gene3D" id="3.40.50.2300">
    <property type="match status" value="1"/>
</dbReference>
<dbReference type="SMART" id="SM00086">
    <property type="entry name" value="PAC"/>
    <property type="match status" value="2"/>
</dbReference>
<dbReference type="InterPro" id="IPR005467">
    <property type="entry name" value="His_kinase_dom"/>
</dbReference>
<evidence type="ECO:0000313" key="11">
    <source>
        <dbReference type="Proteomes" id="UP000000784"/>
    </source>
</evidence>
<keyword evidence="10" id="KW-0808">Transferase</keyword>
<feature type="region of interest" description="Disordered" evidence="5">
    <location>
        <begin position="118"/>
        <end position="150"/>
    </location>
</feature>
<dbReference type="PRINTS" id="PR00344">
    <property type="entry name" value="BCTRLSENSOR"/>
</dbReference>
<evidence type="ECO:0000259" key="7">
    <source>
        <dbReference type="PROSITE" id="PS50110"/>
    </source>
</evidence>
<dbReference type="Gene3D" id="3.30.450.20">
    <property type="entry name" value="PAS domain"/>
    <property type="match status" value="3"/>
</dbReference>
<evidence type="ECO:0000313" key="10">
    <source>
        <dbReference type="EMBL" id="ABX36311.1"/>
    </source>
</evidence>
<dbReference type="CDD" id="cd00082">
    <property type="entry name" value="HisKA"/>
    <property type="match status" value="1"/>
</dbReference>
<dbReference type="AlphaFoldDB" id="A9C049"/>
<feature type="domain" description="PAC" evidence="9">
    <location>
        <begin position="405"/>
        <end position="457"/>
    </location>
</feature>
<dbReference type="Pfam" id="PF02518">
    <property type="entry name" value="HATPase_c"/>
    <property type="match status" value="1"/>
</dbReference>
<dbReference type="SUPFAM" id="SSF55785">
    <property type="entry name" value="PYP-like sensor domain (PAS domain)"/>
    <property type="match status" value="3"/>
</dbReference>
<evidence type="ECO:0000259" key="6">
    <source>
        <dbReference type="PROSITE" id="PS50109"/>
    </source>
</evidence>
<dbReference type="SUPFAM" id="SSF52172">
    <property type="entry name" value="CheY-like"/>
    <property type="match status" value="1"/>
</dbReference>
<accession>A9C049</accession>
<dbReference type="InterPro" id="IPR003661">
    <property type="entry name" value="HisK_dim/P_dom"/>
</dbReference>
<evidence type="ECO:0000256" key="1">
    <source>
        <dbReference type="ARBA" id="ARBA00000085"/>
    </source>
</evidence>
<dbReference type="InterPro" id="IPR003594">
    <property type="entry name" value="HATPase_dom"/>
</dbReference>
<dbReference type="NCBIfam" id="TIGR00229">
    <property type="entry name" value="sensory_box"/>
    <property type="match status" value="2"/>
</dbReference>
<dbReference type="KEGG" id="dac:Daci_3679"/>
<dbReference type="InterPro" id="IPR000014">
    <property type="entry name" value="PAS"/>
</dbReference>
<dbReference type="EC" id="2.7.13.3" evidence="2"/>
<evidence type="ECO:0000256" key="3">
    <source>
        <dbReference type="ARBA" id="ARBA00022553"/>
    </source>
</evidence>
<dbReference type="PANTHER" id="PTHR43065:SF42">
    <property type="entry name" value="TWO-COMPONENT SENSOR PPRA"/>
    <property type="match status" value="1"/>
</dbReference>
<dbReference type="InterPro" id="IPR011006">
    <property type="entry name" value="CheY-like_superfamily"/>
</dbReference>
<proteinExistence type="predicted"/>
<dbReference type="HOGENOM" id="CLU_000445_114_51_4"/>
<dbReference type="CDD" id="cd16919">
    <property type="entry name" value="HATPase_CckA-like"/>
    <property type="match status" value="1"/>
</dbReference>
<dbReference type="InterPro" id="IPR035965">
    <property type="entry name" value="PAS-like_dom_sf"/>
</dbReference>
<evidence type="ECO:0000259" key="9">
    <source>
        <dbReference type="PROSITE" id="PS50113"/>
    </source>
</evidence>
<dbReference type="PROSITE" id="PS50109">
    <property type="entry name" value="HIS_KIN"/>
    <property type="match status" value="1"/>
</dbReference>
<dbReference type="PANTHER" id="PTHR43065">
    <property type="entry name" value="SENSOR HISTIDINE KINASE"/>
    <property type="match status" value="1"/>
</dbReference>
<dbReference type="PROSITE" id="PS50113">
    <property type="entry name" value="PAC"/>
    <property type="match status" value="1"/>
</dbReference>
<dbReference type="eggNOG" id="COG4191">
    <property type="taxonomic scope" value="Bacteria"/>
</dbReference>
<evidence type="ECO:0000256" key="2">
    <source>
        <dbReference type="ARBA" id="ARBA00012438"/>
    </source>
</evidence>
<dbReference type="InterPro" id="IPR001789">
    <property type="entry name" value="Sig_transdc_resp-reg_receiver"/>
</dbReference>
<dbReference type="SMART" id="SM00388">
    <property type="entry name" value="HisKA"/>
    <property type="match status" value="1"/>
</dbReference>
<dbReference type="InterPro" id="IPR001610">
    <property type="entry name" value="PAC"/>
</dbReference>
<evidence type="ECO:0000259" key="8">
    <source>
        <dbReference type="PROSITE" id="PS50112"/>
    </source>
</evidence>
<dbReference type="GO" id="GO:0000155">
    <property type="term" value="F:phosphorelay sensor kinase activity"/>
    <property type="evidence" value="ECO:0007669"/>
    <property type="project" value="InterPro"/>
</dbReference>
<dbReference type="SUPFAM" id="SSF47384">
    <property type="entry name" value="Homodimeric domain of signal transducing histidine kinase"/>
    <property type="match status" value="1"/>
</dbReference>
<feature type="domain" description="PAS" evidence="8">
    <location>
        <begin position="490"/>
        <end position="539"/>
    </location>
</feature>
<name>A9C049_DELAS</name>
<sequence>MKVTAAAVPAARFLQGSPIAATLQPWPARRGRSFIADLFDSYSRNWRKYAFFCHFPNKVLDFHIFNGTFRAFVDRFIGHWGPKFSPLHGQFNPIVPGRAKSHKNCRTEDCSLNIGRTSSHSYDPQAASPSPPAASCPLSSTQRPAPSPPMIQESEEIALLREENARLRAQLAIATAGHASAVQGAGASDQDPFDAQVADQKTLFSDFIEHLPIGLCLVSKGGKVLMSNPAYRHFLPETPIPSLLSAEEDRGRWRSWDKDGKPVPRDQFVAARAFRGELVVPGVDCVYDTPQGLEVWTRVFGVPLRNADKEVVATAIAILDIDAERRALDMLRQSEERLDALVRSSSEVRYSISADWSELHQLAGGGFIPDTQASNTNWLEDYIPPEDRDLVRAEIARAIRTKTDYVIEHRVNRVDGSVGWAFSRAVPLFDAAGAITGWLGAASDITERKQAQAALERLNATLEEQVAERTADRNALWQLSSDIMMRCTFEGIITAVNPAWTEVLGWREDELLGTTLFHLIHPEDLARTIQDTQELATGMAHARFDNRYRHRDGSYRWISWSTRSAAGRINAVGRDITSEMAKAEALAKVQEQLRQSQKMEAVGQLTGGLAHDFNNLLAAVMGNLELLQRMLARGQVDNLTRFIHGAQGAVRRAATLTQRLLAFSRRQILDSKPTDMAALLADWEDLLRRTVGASVDIDIVPAAHLWHAQIDGTQLENAILNLCINARDAMPEGGRLTIRTANIELEEAAAREWDLPPGGYVSLCVTDTGTGMSEQTIARAFEPFYTTKPVGHGTGLGLSMIYGFARQSGGAVRIFSQPGQGTTVCLYLPRCDAAPVAERAVDAARQVVVPAQRTLLVVDDEAPIRHLIDEALVDLGYTVLAVADAAAALQVLLAGTRVDMLITDMRLRGGMNGKQLADEARLARSDLPVLFITGFTEASPLSQENLHPGTQLLTKPFTLDALALKVADILGSTDAVPSD</sequence>
<feature type="domain" description="Histidine kinase" evidence="6">
    <location>
        <begin position="608"/>
        <end position="832"/>
    </location>
</feature>
<evidence type="ECO:0000256" key="4">
    <source>
        <dbReference type="PROSITE-ProRule" id="PRU00169"/>
    </source>
</evidence>
<feature type="domain" description="Response regulatory" evidence="7">
    <location>
        <begin position="854"/>
        <end position="970"/>
    </location>
</feature>
<dbReference type="SMART" id="SM00387">
    <property type="entry name" value="HATPase_c"/>
    <property type="match status" value="1"/>
</dbReference>
<dbReference type="Pfam" id="PF08447">
    <property type="entry name" value="PAS_3"/>
    <property type="match status" value="1"/>
</dbReference>
<dbReference type="CDD" id="cd00130">
    <property type="entry name" value="PAS"/>
    <property type="match status" value="2"/>
</dbReference>
<keyword evidence="3 4" id="KW-0597">Phosphoprotein</keyword>
<protein>
    <recommendedName>
        <fullName evidence="2">histidine kinase</fullName>
        <ecNumber evidence="2">2.7.13.3</ecNumber>
    </recommendedName>
</protein>
<gene>
    <name evidence="10" type="ordered locus">Daci_3679</name>
</gene>
<dbReference type="InterPro" id="IPR013656">
    <property type="entry name" value="PAS_4"/>
</dbReference>
<dbReference type="PROSITE" id="PS50112">
    <property type="entry name" value="PAS"/>
    <property type="match status" value="1"/>
</dbReference>
<dbReference type="InterPro" id="IPR036097">
    <property type="entry name" value="HisK_dim/P_sf"/>
</dbReference>
<keyword evidence="11" id="KW-1185">Reference proteome</keyword>
<keyword evidence="10" id="KW-0418">Kinase</keyword>
<dbReference type="PROSITE" id="PS50110">
    <property type="entry name" value="RESPONSE_REGULATORY"/>
    <property type="match status" value="1"/>
</dbReference>
<feature type="modified residue" description="4-aspartylphosphate" evidence="4">
    <location>
        <position position="904"/>
    </location>
</feature>
<dbReference type="Pfam" id="PF00512">
    <property type="entry name" value="HisKA"/>
    <property type="match status" value="1"/>
</dbReference>
<dbReference type="InterPro" id="IPR036890">
    <property type="entry name" value="HATPase_C_sf"/>
</dbReference>
<dbReference type="Pfam" id="PF00072">
    <property type="entry name" value="Response_reg"/>
    <property type="match status" value="1"/>
</dbReference>
<organism evidence="10 11">
    <name type="scientific">Delftia acidovorans (strain DSM 14801 / SPH-1)</name>
    <dbReference type="NCBI Taxonomy" id="398578"/>
    <lineage>
        <taxon>Bacteria</taxon>
        <taxon>Pseudomonadati</taxon>
        <taxon>Pseudomonadota</taxon>
        <taxon>Betaproteobacteria</taxon>
        <taxon>Burkholderiales</taxon>
        <taxon>Comamonadaceae</taxon>
        <taxon>Delftia</taxon>
    </lineage>
</organism>
<dbReference type="Proteomes" id="UP000000784">
    <property type="component" value="Chromosome"/>
</dbReference>
<comment type="catalytic activity">
    <reaction evidence="1">
        <text>ATP + protein L-histidine = ADP + protein N-phospho-L-histidine.</text>
        <dbReference type="EC" id="2.7.13.3"/>
    </reaction>
</comment>
<evidence type="ECO:0000256" key="5">
    <source>
        <dbReference type="SAM" id="MobiDB-lite"/>
    </source>
</evidence>
<dbReference type="EMBL" id="CP000884">
    <property type="protein sequence ID" value="ABX36311.1"/>
    <property type="molecule type" value="Genomic_DNA"/>
</dbReference>
<dbReference type="SMART" id="SM00448">
    <property type="entry name" value="REC"/>
    <property type="match status" value="1"/>
</dbReference>
<dbReference type="InterPro" id="IPR013655">
    <property type="entry name" value="PAS_fold_3"/>
</dbReference>
<dbReference type="Pfam" id="PF08448">
    <property type="entry name" value="PAS_4"/>
    <property type="match status" value="1"/>
</dbReference>
<reference evidence="11" key="2">
    <citation type="submission" date="2007-11" db="EMBL/GenBank/DDBJ databases">
        <title>Complete sequence of Delftia acidovorans DSM 14801 / SPH-1.</title>
        <authorList>
            <person name="Copeland A."/>
            <person name="Lucas S."/>
            <person name="Lapidus A."/>
            <person name="Barry K."/>
            <person name="Glavina del Rio T."/>
            <person name="Dalin E."/>
            <person name="Tice H."/>
            <person name="Pitluck S."/>
            <person name="Lowry S."/>
            <person name="Clum A."/>
            <person name="Schmutz J."/>
            <person name="Larimer F."/>
            <person name="Land M."/>
            <person name="Hauser L."/>
            <person name="Kyrpides N."/>
            <person name="Kim E."/>
            <person name="Schleheck D."/>
            <person name="Richardson P."/>
        </authorList>
    </citation>
    <scope>NUCLEOTIDE SEQUENCE [LARGE SCALE GENOMIC DNA]</scope>
    <source>
        <strain evidence="11">DSM 14801 / SPH-1</strain>
    </source>
</reference>
<dbReference type="InterPro" id="IPR004358">
    <property type="entry name" value="Sig_transdc_His_kin-like_C"/>
</dbReference>
<dbReference type="InterPro" id="IPR000700">
    <property type="entry name" value="PAS-assoc_C"/>
</dbReference>
<dbReference type="SUPFAM" id="SSF55874">
    <property type="entry name" value="ATPase domain of HSP90 chaperone/DNA topoisomerase II/histidine kinase"/>
    <property type="match status" value="1"/>
</dbReference>
<dbReference type="SMART" id="SM00091">
    <property type="entry name" value="PAS"/>
    <property type="match status" value="3"/>
</dbReference>
<dbReference type="STRING" id="398578.Daci_3679"/>
<reference evidence="10 11" key="1">
    <citation type="journal article" date="2004" name="Appl. Environ. Microbiol.">
        <title>Mineralization of individual congeners of linear alkylbenzenesulfonate by defined pairs of heterotrophic bacteria.</title>
        <authorList>
            <person name="Schleheck D."/>
            <person name="Knepper T.P."/>
            <person name="Fischer K."/>
            <person name="Cook A.M."/>
        </authorList>
    </citation>
    <scope>NUCLEOTIDE SEQUENCE [LARGE SCALE GENOMIC DNA]</scope>
    <source>
        <strain evidence="11">DSM 14801 / SPH-1</strain>
    </source>
</reference>
<dbReference type="Gene3D" id="3.30.565.10">
    <property type="entry name" value="Histidine kinase-like ATPase, C-terminal domain"/>
    <property type="match status" value="1"/>
</dbReference>
<dbReference type="Gene3D" id="1.10.287.130">
    <property type="match status" value="1"/>
</dbReference>